<reference evidence="3" key="1">
    <citation type="submission" date="2015-11" db="EMBL/GenBank/DDBJ databases">
        <authorList>
            <person name="Varghese N."/>
        </authorList>
    </citation>
    <scope>NUCLEOTIDE SEQUENCE [LARGE SCALE GENOMIC DNA]</scope>
    <source>
        <strain evidence="3">DSM 45899</strain>
    </source>
</reference>
<dbReference type="InterPro" id="IPR025139">
    <property type="entry name" value="DUF4062"/>
</dbReference>
<dbReference type="EMBL" id="FAOZ01000042">
    <property type="protein sequence ID" value="CUU60539.1"/>
    <property type="molecule type" value="Genomic_DNA"/>
</dbReference>
<evidence type="ECO:0000259" key="1">
    <source>
        <dbReference type="Pfam" id="PF13271"/>
    </source>
</evidence>
<evidence type="ECO:0000313" key="3">
    <source>
        <dbReference type="Proteomes" id="UP000198802"/>
    </source>
</evidence>
<protein>
    <recommendedName>
        <fullName evidence="1">DUF4062 domain-containing protein</fullName>
    </recommendedName>
</protein>
<proteinExistence type="predicted"/>
<accession>A0A0S4QY15</accession>
<organism evidence="2 3">
    <name type="scientific">Parafrankia irregularis</name>
    <dbReference type="NCBI Taxonomy" id="795642"/>
    <lineage>
        <taxon>Bacteria</taxon>
        <taxon>Bacillati</taxon>
        <taxon>Actinomycetota</taxon>
        <taxon>Actinomycetes</taxon>
        <taxon>Frankiales</taxon>
        <taxon>Frankiaceae</taxon>
        <taxon>Parafrankia</taxon>
    </lineage>
</organism>
<gene>
    <name evidence="2" type="ORF">Ga0074812_14217</name>
</gene>
<dbReference type="AlphaFoldDB" id="A0A0S4QY15"/>
<evidence type="ECO:0000313" key="2">
    <source>
        <dbReference type="EMBL" id="CUU60539.1"/>
    </source>
</evidence>
<keyword evidence="3" id="KW-1185">Reference proteome</keyword>
<feature type="domain" description="DUF4062" evidence="1">
    <location>
        <begin position="163"/>
        <end position="245"/>
    </location>
</feature>
<dbReference type="Proteomes" id="UP000198802">
    <property type="component" value="Unassembled WGS sequence"/>
</dbReference>
<sequence length="669" mass="73188">MIRNETGTNGEGTRKSLVVELTQLRRGRGLSLAALAQRGTLLVALQDWNRLLGRTESVTAALDLLRALLVDLGTGAKAHSLRNALAVPEPAADSSTPATWPGRDPGYLTARRRQLAEALKLHPDTIENYENEAIEELAIKILEGPADARPAELPAPARLGITVFVGGTYVDLTDHRRAVADAIDGSMTDHGVVVTTVGARVEEPEHPATEAVDACAVFIGIFGHTFGVPSQYPTRSVAMAEYDYARATGKRVLVYLADESLPVPHDIVPSDELREHQADFRDELRRRHPARLFTSPADLAFRVTVDLARVVGEMNAPAPAQAYAVFDSDLEGVRDLIDAGNSSSRVQVQGFLGFLAESFQPLFTIDRSSYGTHPLLREAGKRLGDMLPEFSLSAEDGVISRAGVRHVILRTETVVQLLRLLLPDRVDLLENAAQKIGAGAASDLVEFVLRGGRFVPIGPKAFVALWNYWDRTGGWGTYTLDSVTDDAWKITVGRSFLRSADPAEAPALAAFWRGYIKGFLNESLPQISALMMNLPEQQRAAQLTMPASAHVSTVEHEGVSGEEDSFFVTFDRGSFFTALRALIVSSYHRDRREYSEAVTRAREAFHSGRLAGPVEFGDVVNELRLEERYPAAMAALETFVTPVNDGDLAADCFFVANLIIQKIRQIREE</sequence>
<dbReference type="Pfam" id="PF13271">
    <property type="entry name" value="DUF4062"/>
    <property type="match status" value="1"/>
</dbReference>
<name>A0A0S4QY15_9ACTN</name>